<name>A0AA87FG54_9ENTE</name>
<comment type="caution">
    <text evidence="1">The sequence shown here is derived from an EMBL/GenBank/DDBJ whole genome shotgun (WGS) entry which is preliminary data.</text>
</comment>
<reference evidence="1 2" key="1">
    <citation type="submission" date="2011-10" db="EMBL/GenBank/DDBJ databases">
        <title>The Genome Sequence of Enterococcus saccharolyticus 30_1.</title>
        <authorList>
            <consortium name="The Broad Institute Genome Sequencing Platform"/>
            <person name="Earl A."/>
            <person name="Ward D."/>
            <person name="Feldgarden M."/>
            <person name="Gevers D."/>
            <person name="Daigneault M."/>
            <person name="Strauss J."/>
            <person name="Allen-Vercoe E."/>
            <person name="Young S.K."/>
            <person name="Zeng Q."/>
            <person name="Gargeya S."/>
            <person name="Fitzgerald M."/>
            <person name="Haas B."/>
            <person name="Abouelleil A."/>
            <person name="Alvarado L."/>
            <person name="Arachchi H.M."/>
            <person name="Berlin A."/>
            <person name="Brown A."/>
            <person name="Chapman S.B."/>
            <person name="Chen Z."/>
            <person name="Dunbar C."/>
            <person name="Freedman E."/>
            <person name="Gearin G."/>
            <person name="Gellesch M."/>
            <person name="Goldberg J."/>
            <person name="Griggs A."/>
            <person name="Gujja S."/>
            <person name="Heiman D."/>
            <person name="Howarth C."/>
            <person name="Larson L."/>
            <person name="Lui A."/>
            <person name="MacDonald P.J.P."/>
            <person name="Montmayeur A."/>
            <person name="Murphy C."/>
            <person name="Neiman D."/>
            <person name="Pearson M."/>
            <person name="Priest M."/>
            <person name="Roberts A."/>
            <person name="Saif S."/>
            <person name="Shea T."/>
            <person name="Shenoy N."/>
            <person name="Sisk P."/>
            <person name="Stolte C."/>
            <person name="Sykes S."/>
            <person name="Wortman J."/>
            <person name="Nusbaum C."/>
            <person name="Birren B."/>
        </authorList>
    </citation>
    <scope>NUCLEOTIDE SEQUENCE [LARGE SCALE GENOMIC DNA]</scope>
    <source>
        <strain evidence="1 2">30_1</strain>
    </source>
</reference>
<dbReference type="InterPro" id="IPR036614">
    <property type="entry name" value="RusA-like_sf"/>
</dbReference>
<protein>
    <submittedName>
        <fullName evidence="1">Uncharacterized protein</fullName>
    </submittedName>
</protein>
<dbReference type="Gene3D" id="3.30.1330.70">
    <property type="entry name" value="Holliday junction resolvase RusA"/>
    <property type="match status" value="1"/>
</dbReference>
<gene>
    <name evidence="1" type="ORF">HMPREF9478_01818</name>
</gene>
<evidence type="ECO:0000313" key="2">
    <source>
        <dbReference type="Proteomes" id="UP000004393"/>
    </source>
</evidence>
<sequence length="135" mass="15655">MKLIIPIAPKPQSRPRFTKYRKTPYEETAMKSYKNAVKYHAMATKPLLIEKGPVMVDVCFFIYPPAYISKVKKNRTLLDDETMYCDKKPDIDNYFKAVTDAVNGILYKDDGQIAVSISRKVYSWNPRTEIEIQPL</sequence>
<accession>A0AA87FG54</accession>
<proteinExistence type="predicted"/>
<dbReference type="SUPFAM" id="SSF103084">
    <property type="entry name" value="Holliday junction resolvase RusA"/>
    <property type="match status" value="1"/>
</dbReference>
<keyword evidence="2" id="KW-1185">Reference proteome</keyword>
<dbReference type="RefSeq" id="WP_005472036.1">
    <property type="nucleotide sequence ID" value="NZ_JH376940.1"/>
</dbReference>
<dbReference type="InterPro" id="IPR008822">
    <property type="entry name" value="Endonuclease_RusA-like"/>
</dbReference>
<dbReference type="EMBL" id="ADLY01000037">
    <property type="protein sequence ID" value="EHG28417.1"/>
    <property type="molecule type" value="Genomic_DNA"/>
</dbReference>
<organism evidence="1 2">
    <name type="scientific">Enterococcus saccharolyticus 30_1</name>
    <dbReference type="NCBI Taxonomy" id="742813"/>
    <lineage>
        <taxon>Bacteria</taxon>
        <taxon>Bacillati</taxon>
        <taxon>Bacillota</taxon>
        <taxon>Bacilli</taxon>
        <taxon>Lactobacillales</taxon>
        <taxon>Enterococcaceae</taxon>
        <taxon>Enterococcus</taxon>
    </lineage>
</organism>
<dbReference type="AlphaFoldDB" id="A0AA87FG54"/>
<dbReference type="Pfam" id="PF05866">
    <property type="entry name" value="RusA"/>
    <property type="match status" value="1"/>
</dbReference>
<dbReference type="Proteomes" id="UP000004393">
    <property type="component" value="Unassembled WGS sequence"/>
</dbReference>
<dbReference type="GO" id="GO:0000287">
    <property type="term" value="F:magnesium ion binding"/>
    <property type="evidence" value="ECO:0007669"/>
    <property type="project" value="InterPro"/>
</dbReference>
<dbReference type="GO" id="GO:0006281">
    <property type="term" value="P:DNA repair"/>
    <property type="evidence" value="ECO:0007669"/>
    <property type="project" value="InterPro"/>
</dbReference>
<evidence type="ECO:0000313" key="1">
    <source>
        <dbReference type="EMBL" id="EHG28417.1"/>
    </source>
</evidence>
<dbReference type="GO" id="GO:0006310">
    <property type="term" value="P:DNA recombination"/>
    <property type="evidence" value="ECO:0007669"/>
    <property type="project" value="InterPro"/>
</dbReference>